<dbReference type="SUPFAM" id="SSF53822">
    <property type="entry name" value="Periplasmic binding protein-like I"/>
    <property type="match status" value="1"/>
</dbReference>
<evidence type="ECO:0000259" key="4">
    <source>
        <dbReference type="PROSITE" id="PS50932"/>
    </source>
</evidence>
<keyword evidence="1" id="KW-0805">Transcription regulation</keyword>
<accession>A0ABU0P8Y7</accession>
<proteinExistence type="predicted"/>
<reference evidence="5 6" key="1">
    <citation type="submission" date="2023-07" db="EMBL/GenBank/DDBJ databases">
        <title>Comparative genomics of wheat-associated soil bacteria to identify genetic determinants of phenazine resistance.</title>
        <authorList>
            <person name="Mouncey N."/>
        </authorList>
    </citation>
    <scope>NUCLEOTIDE SEQUENCE [LARGE SCALE GENOMIC DNA]</scope>
    <source>
        <strain evidence="5 6">W2I7</strain>
    </source>
</reference>
<gene>
    <name evidence="5" type="ORF">QFZ46_001567</name>
</gene>
<keyword evidence="6" id="KW-1185">Reference proteome</keyword>
<protein>
    <submittedName>
        <fullName evidence="5">LacI family transcriptional regulator</fullName>
    </submittedName>
</protein>
<dbReference type="RefSeq" id="WP_307360139.1">
    <property type="nucleotide sequence ID" value="NZ_JAUSXK010000001.1"/>
</dbReference>
<dbReference type="EMBL" id="JAUSXK010000001">
    <property type="protein sequence ID" value="MDQ0643407.1"/>
    <property type="molecule type" value="Genomic_DNA"/>
</dbReference>
<evidence type="ECO:0000256" key="2">
    <source>
        <dbReference type="ARBA" id="ARBA00023125"/>
    </source>
</evidence>
<dbReference type="PROSITE" id="PS50932">
    <property type="entry name" value="HTH_LACI_2"/>
    <property type="match status" value="1"/>
</dbReference>
<dbReference type="CDD" id="cd06267">
    <property type="entry name" value="PBP1_LacI_sugar_binding-like"/>
    <property type="match status" value="1"/>
</dbReference>
<dbReference type="InterPro" id="IPR028082">
    <property type="entry name" value="Peripla_BP_I"/>
</dbReference>
<evidence type="ECO:0000256" key="1">
    <source>
        <dbReference type="ARBA" id="ARBA00023015"/>
    </source>
</evidence>
<dbReference type="PANTHER" id="PTHR30146:SF138">
    <property type="entry name" value="TRANSCRIPTIONAL REGULATORY PROTEIN"/>
    <property type="match status" value="1"/>
</dbReference>
<dbReference type="SMART" id="SM00354">
    <property type="entry name" value="HTH_LACI"/>
    <property type="match status" value="1"/>
</dbReference>
<dbReference type="Pfam" id="PF13377">
    <property type="entry name" value="Peripla_BP_3"/>
    <property type="match status" value="1"/>
</dbReference>
<sequence>MAATLTDVARHAGVSIATASRAFGEPDRLAPGTLGRVLQAAGELGYETPQSATATRTFGVVVPDVANPVYATLLKAIQGQAWHGRHRIVLFDADEDLRREREQIEQARRLDGMLLCSPRLPDAEVLELVGDTPYVVVNRQIDGAPCVLMDAEHGPAQAIEHLAALGHTHIAYAAGPRGSWADIRRADTIARACERHGIRLTPLNHQAASIQGGRAAAAPAAASGATAVVAYNDLVALGLESGLLELGRKCPADISIVGIDDIDLAGAVTPGLTTVRMPIARSGALAVDLLLQAIVGTVIDDITLGSQLIVRASTAAPAV</sequence>
<dbReference type="Pfam" id="PF00356">
    <property type="entry name" value="LacI"/>
    <property type="match status" value="1"/>
</dbReference>
<dbReference type="SUPFAM" id="SSF47413">
    <property type="entry name" value="lambda repressor-like DNA-binding domains"/>
    <property type="match status" value="1"/>
</dbReference>
<evidence type="ECO:0000256" key="3">
    <source>
        <dbReference type="ARBA" id="ARBA00023163"/>
    </source>
</evidence>
<comment type="caution">
    <text evidence="5">The sequence shown here is derived from an EMBL/GenBank/DDBJ whole genome shotgun (WGS) entry which is preliminary data.</text>
</comment>
<keyword evidence="3" id="KW-0804">Transcription</keyword>
<evidence type="ECO:0000313" key="6">
    <source>
        <dbReference type="Proteomes" id="UP001239085"/>
    </source>
</evidence>
<dbReference type="InterPro" id="IPR046335">
    <property type="entry name" value="LacI/GalR-like_sensor"/>
</dbReference>
<dbReference type="CDD" id="cd01392">
    <property type="entry name" value="HTH_LacI"/>
    <property type="match status" value="1"/>
</dbReference>
<dbReference type="Proteomes" id="UP001239085">
    <property type="component" value="Unassembled WGS sequence"/>
</dbReference>
<keyword evidence="2" id="KW-0238">DNA-binding</keyword>
<name>A0ABU0P8Y7_9MICO</name>
<feature type="domain" description="HTH lacI-type" evidence="4">
    <location>
        <begin position="3"/>
        <end position="57"/>
    </location>
</feature>
<dbReference type="InterPro" id="IPR010982">
    <property type="entry name" value="Lambda_DNA-bd_dom_sf"/>
</dbReference>
<dbReference type="InterPro" id="IPR000843">
    <property type="entry name" value="HTH_LacI"/>
</dbReference>
<dbReference type="Gene3D" id="3.40.50.2300">
    <property type="match status" value="2"/>
</dbReference>
<evidence type="ECO:0000313" key="5">
    <source>
        <dbReference type="EMBL" id="MDQ0643407.1"/>
    </source>
</evidence>
<dbReference type="Gene3D" id="1.10.260.40">
    <property type="entry name" value="lambda repressor-like DNA-binding domains"/>
    <property type="match status" value="1"/>
</dbReference>
<organism evidence="5 6">
    <name type="scientific">Microbacterium murale</name>
    <dbReference type="NCBI Taxonomy" id="1081040"/>
    <lineage>
        <taxon>Bacteria</taxon>
        <taxon>Bacillati</taxon>
        <taxon>Actinomycetota</taxon>
        <taxon>Actinomycetes</taxon>
        <taxon>Micrococcales</taxon>
        <taxon>Microbacteriaceae</taxon>
        <taxon>Microbacterium</taxon>
    </lineage>
</organism>
<dbReference type="PANTHER" id="PTHR30146">
    <property type="entry name" value="LACI-RELATED TRANSCRIPTIONAL REPRESSOR"/>
    <property type="match status" value="1"/>
</dbReference>